<dbReference type="Proteomes" id="UP000001035">
    <property type="component" value="Chromosome 2"/>
</dbReference>
<feature type="region of interest" description="Disordered" evidence="1">
    <location>
        <begin position="1"/>
        <end position="20"/>
    </location>
</feature>
<keyword evidence="3" id="KW-1185">Reference proteome</keyword>
<name>B4EFP1_BURCJ</name>
<dbReference type="AlphaFoldDB" id="B4EFP1"/>
<dbReference type="KEGG" id="bcj:BCAM1035"/>
<protein>
    <submittedName>
        <fullName evidence="2">Hypothetical phage protein</fullName>
    </submittedName>
</protein>
<sequence>MSNRDNAASPVEQPAAAPKPVVLEHVAVAEDGGRLRWMTGRKPRDCELYAAPDGCHAPFLYVAPQPAPAPADERAAFERHQGYPRPEYDGAAQEAWDYHRKTWLAALAFARASSANETGAEGATDSNGLISRPDLESDPLWQWRCIANEAEVVVNWKGKFLMLSEEMCVRLGSVLEDAARAPAQAPELVAIPAGWKLVPIEPVAEMQIPSYLPDVDWPTRRRIYHDMVAAAPQPTAQADARERLTDEQHAKVRLGLTAAKKFIANGIELGFIRMPDADCPDPAHDTPKLIDEALALLKGANNV</sequence>
<dbReference type="EMBL" id="AM747721">
    <property type="protein sequence ID" value="CAR54890.1"/>
    <property type="molecule type" value="Genomic_DNA"/>
</dbReference>
<evidence type="ECO:0000313" key="3">
    <source>
        <dbReference type="Proteomes" id="UP000001035"/>
    </source>
</evidence>
<gene>
    <name evidence="2" type="ORF">BCAM1035</name>
</gene>
<dbReference type="RefSeq" id="WP_012493223.1">
    <property type="nucleotide sequence ID" value="NC_011001.1"/>
</dbReference>
<proteinExistence type="predicted"/>
<organism evidence="2 3">
    <name type="scientific">Burkholderia cenocepacia (strain ATCC BAA-245 / DSM 16553 / LMG 16656 / NCTC 13227 / J2315 / CF5610)</name>
    <name type="common">Burkholderia cepacia (strain J2315)</name>
    <dbReference type="NCBI Taxonomy" id="216591"/>
    <lineage>
        <taxon>Bacteria</taxon>
        <taxon>Pseudomonadati</taxon>
        <taxon>Pseudomonadota</taxon>
        <taxon>Betaproteobacteria</taxon>
        <taxon>Burkholderiales</taxon>
        <taxon>Burkholderiaceae</taxon>
        <taxon>Burkholderia</taxon>
        <taxon>Burkholderia cepacia complex</taxon>
    </lineage>
</organism>
<reference evidence="2 3" key="1">
    <citation type="journal article" date="2009" name="J. Bacteriol.">
        <title>The genome of Burkholderia cenocepacia J2315, an epidemic pathogen of cystic fibrosis patients.</title>
        <authorList>
            <person name="Holden M.T."/>
            <person name="Seth-Smith H.M."/>
            <person name="Crossman L.C."/>
            <person name="Sebaihia M."/>
            <person name="Bentley S.D."/>
            <person name="Cerdeno-Tarraga A.M."/>
            <person name="Thomson N.R."/>
            <person name="Bason N."/>
            <person name="Quail M.A."/>
            <person name="Sharp S."/>
            <person name="Cherevach I."/>
            <person name="Churcher C."/>
            <person name="Goodhead I."/>
            <person name="Hauser H."/>
            <person name="Holroyd N."/>
            <person name="Mungall K."/>
            <person name="Scott P."/>
            <person name="Walker D."/>
            <person name="White B."/>
            <person name="Rose H."/>
            <person name="Iversen P."/>
            <person name="Mil-Homens D."/>
            <person name="Rocha E.P."/>
            <person name="Fialho A.M."/>
            <person name="Baldwin A."/>
            <person name="Dowson C."/>
            <person name="Barrell B.G."/>
            <person name="Govan J.R."/>
            <person name="Vandamme P."/>
            <person name="Hart C.A."/>
            <person name="Mahenthiralingam E."/>
            <person name="Parkhill J."/>
        </authorList>
    </citation>
    <scope>NUCLEOTIDE SEQUENCE [LARGE SCALE GENOMIC DNA]</scope>
    <source>
        <strain evidence="3">ATCC BAA-245 / DSM 16553 / LMG 16656 / NCTC 13227 / J2315 / CF5610</strain>
    </source>
</reference>
<dbReference type="HOGENOM" id="CLU_917248_0_0_4"/>
<evidence type="ECO:0000313" key="2">
    <source>
        <dbReference type="EMBL" id="CAR54890.1"/>
    </source>
</evidence>
<accession>B4EFP1</accession>
<dbReference type="BioCyc" id="BCEN216591:G1G1V-5033-MONOMER"/>
<evidence type="ECO:0000256" key="1">
    <source>
        <dbReference type="SAM" id="MobiDB-lite"/>
    </source>
</evidence>